<reference evidence="3" key="1">
    <citation type="submission" date="2025-08" db="UniProtKB">
        <authorList>
            <consortium name="RefSeq"/>
        </authorList>
    </citation>
    <scope>IDENTIFICATION</scope>
    <source>
        <tissue evidence="3">Young leaves</tissue>
    </source>
</reference>
<dbReference type="Pfam" id="PF00462">
    <property type="entry name" value="Glutaredoxin"/>
    <property type="match status" value="1"/>
</dbReference>
<evidence type="ECO:0000313" key="2">
    <source>
        <dbReference type="Proteomes" id="UP000504609"/>
    </source>
</evidence>
<accession>A0A6J1F7V2</accession>
<protein>
    <submittedName>
        <fullName evidence="3">Uncharacterized protein At5g39865</fullName>
    </submittedName>
</protein>
<dbReference type="KEGG" id="cmos:111441663"/>
<evidence type="ECO:0000313" key="3">
    <source>
        <dbReference type="RefSeq" id="XP_022934508.1"/>
    </source>
</evidence>
<dbReference type="GeneID" id="111441663"/>
<feature type="domain" description="Glutaredoxin" evidence="1">
    <location>
        <begin position="255"/>
        <end position="322"/>
    </location>
</feature>
<dbReference type="InterPro" id="IPR036249">
    <property type="entry name" value="Thioredoxin-like_sf"/>
</dbReference>
<dbReference type="Gene3D" id="3.40.30.10">
    <property type="entry name" value="Glutaredoxin"/>
    <property type="match status" value="1"/>
</dbReference>
<dbReference type="Pfam" id="PF23733">
    <property type="entry name" value="GRXCR1-2_C"/>
    <property type="match status" value="1"/>
</dbReference>
<name>A0A6J1F7V2_CUCMO</name>
<dbReference type="AlphaFoldDB" id="A0A6J1F7V2"/>
<sequence>MGCVSSKLYRKDLQRDIIVNNGGEYLNHVVSLTSSTYGVLNLNADLDTKELVSEPTKKKSPSREKPEVINAWELMDGLEEGIPIGNRGKNSPKPGVFLRRLTDLDRRSPLKFFNQIGTPKKAMRFGGKENRDRVNGVGRLDYSPKEILKVNNSARISPKSVLKLSVPVKNTPISARRQSFGSDSGLLSARRRSLSPMFDPELVASYEKQLTEEGEQIKRIVSETPKSRAARHFQESETALKQFEERCPPGGETAVVIYTTTLRGIRKTFEDCNKVRSMVESYGIQLLERDVSMDSGFKEELRALMGSKDVKVPAVFVKGRLIGGAEEVLKLEEEGKLGLLFEGIPTATSGSCEGCGGVRFVMCVDCNGSCKVLDQTKKKTTKCGECNENGLIQCPICS</sequence>
<dbReference type="InterPro" id="IPR002109">
    <property type="entry name" value="Glutaredoxin"/>
</dbReference>
<dbReference type="PANTHER" id="PTHR45669">
    <property type="entry name" value="GLUTAREDOXIN DOMAIN-CONTAINING CYSTEINE-RICH PROTEIN CG12206-RELATED"/>
    <property type="match status" value="1"/>
</dbReference>
<dbReference type="PROSITE" id="PS51354">
    <property type="entry name" value="GLUTAREDOXIN_2"/>
    <property type="match status" value="1"/>
</dbReference>
<dbReference type="PANTHER" id="PTHR45669:SF12">
    <property type="entry name" value="EMB|CAB85507.1"/>
    <property type="match status" value="1"/>
</dbReference>
<gene>
    <name evidence="3" type="primary">LOC111441663</name>
</gene>
<dbReference type="RefSeq" id="XP_022934508.1">
    <property type="nucleotide sequence ID" value="XM_023078740.1"/>
</dbReference>
<evidence type="ECO:0000259" key="1">
    <source>
        <dbReference type="Pfam" id="PF00462"/>
    </source>
</evidence>
<dbReference type="Proteomes" id="UP000504609">
    <property type="component" value="Unplaced"/>
</dbReference>
<keyword evidence="2" id="KW-1185">Reference proteome</keyword>
<dbReference type="SUPFAM" id="SSF52833">
    <property type="entry name" value="Thioredoxin-like"/>
    <property type="match status" value="1"/>
</dbReference>
<proteinExistence type="predicted"/>
<dbReference type="CDD" id="cd03031">
    <property type="entry name" value="GRX_GRX_like"/>
    <property type="match status" value="1"/>
</dbReference>
<organism evidence="2 3">
    <name type="scientific">Cucurbita moschata</name>
    <name type="common">Winter crookneck squash</name>
    <name type="synonym">Cucurbita pepo var. moschata</name>
    <dbReference type="NCBI Taxonomy" id="3662"/>
    <lineage>
        <taxon>Eukaryota</taxon>
        <taxon>Viridiplantae</taxon>
        <taxon>Streptophyta</taxon>
        <taxon>Embryophyta</taxon>
        <taxon>Tracheophyta</taxon>
        <taxon>Spermatophyta</taxon>
        <taxon>Magnoliopsida</taxon>
        <taxon>eudicotyledons</taxon>
        <taxon>Gunneridae</taxon>
        <taxon>Pentapetalae</taxon>
        <taxon>rosids</taxon>
        <taxon>fabids</taxon>
        <taxon>Cucurbitales</taxon>
        <taxon>Cucurbitaceae</taxon>
        <taxon>Cucurbiteae</taxon>
        <taxon>Cucurbita</taxon>
    </lineage>
</organism>